<dbReference type="EMBL" id="CP039353">
    <property type="protein sequence ID" value="QCE07730.1"/>
    <property type="molecule type" value="Genomic_DNA"/>
</dbReference>
<dbReference type="PROSITE" id="PS51792">
    <property type="entry name" value="YIPPEE"/>
    <property type="match status" value="1"/>
</dbReference>
<comment type="subcellular location">
    <subcellularLocation>
        <location evidence="1">Cell membrane</location>
        <topology evidence="1">Lipid-anchor</topology>
        <topology evidence="1">GPI-anchor</topology>
    </subcellularLocation>
</comment>
<dbReference type="InterPro" id="IPR004910">
    <property type="entry name" value="Yippee/Mis18/Cereblon"/>
</dbReference>
<dbReference type="PANTHER" id="PTHR13848">
    <property type="entry name" value="PROTEIN YIPPEE-LIKE CG15309-RELATED"/>
    <property type="match status" value="1"/>
</dbReference>
<dbReference type="FunFam" id="2.60.40.420:FF:000010">
    <property type="entry name" value="Early nodulin-like protein 1"/>
    <property type="match status" value="1"/>
</dbReference>
<feature type="domain" description="Phytocyanin" evidence="13">
    <location>
        <begin position="28"/>
        <end position="132"/>
    </location>
</feature>
<keyword evidence="9" id="KW-0325">Glycoprotein</keyword>
<sequence length="295" mass="32674">MANLSSPNRMLAFLFLTLVQIQSKVFCYQYKVGDLDAWGTPTSSNPQLYKKWSTHQNLTIGDSLLFLYPPSQDSVIQVTEESFVKCNIKDPILYMNNGNSLFNITSKGQFYFTSGVAGHCQKNQKLHIAVGEGIISENVDSADAAPASAPSYPTVFGNIPVAASTSTPATSTSSQLTSTFQDRVVIIFEMEEVIGARLYCCSNCRNHVALHDDVISKAFQGKSGRAFLFGHALNISVGSKEDRELMTGLHTVADVYCSDCHQVLGWKYERAYEESQKYKEGKFVLEKAKIVRENC</sequence>
<keyword evidence="16" id="KW-1185">Reference proteome</keyword>
<evidence type="ECO:0000256" key="6">
    <source>
        <dbReference type="ARBA" id="ARBA00022833"/>
    </source>
</evidence>
<evidence type="ECO:0000256" key="8">
    <source>
        <dbReference type="ARBA" id="ARBA00023157"/>
    </source>
</evidence>
<keyword evidence="6" id="KW-0862">Zinc</keyword>
<dbReference type="GO" id="GO:0009055">
    <property type="term" value="F:electron transfer activity"/>
    <property type="evidence" value="ECO:0007669"/>
    <property type="project" value="InterPro"/>
</dbReference>
<dbReference type="SUPFAM" id="SSF49503">
    <property type="entry name" value="Cupredoxins"/>
    <property type="match status" value="1"/>
</dbReference>
<evidence type="ECO:0000256" key="5">
    <source>
        <dbReference type="ARBA" id="ARBA00022729"/>
    </source>
</evidence>
<dbReference type="GO" id="GO:0046872">
    <property type="term" value="F:metal ion binding"/>
    <property type="evidence" value="ECO:0007669"/>
    <property type="project" value="UniProtKB-KW"/>
</dbReference>
<evidence type="ECO:0000313" key="16">
    <source>
        <dbReference type="Proteomes" id="UP000501690"/>
    </source>
</evidence>
<comment type="similarity">
    <text evidence="11">Belongs to the early nodulin-like (ENODL) family.</text>
</comment>
<gene>
    <name evidence="15" type="ORF">DEO72_LG9g2750</name>
</gene>
<keyword evidence="7" id="KW-0472">Membrane</keyword>
<evidence type="ECO:0000259" key="13">
    <source>
        <dbReference type="PROSITE" id="PS51485"/>
    </source>
</evidence>
<keyword evidence="8" id="KW-1015">Disulfide bond</keyword>
<dbReference type="Proteomes" id="UP000501690">
    <property type="component" value="Linkage Group LG9"/>
</dbReference>
<dbReference type="InterPro" id="IPR034751">
    <property type="entry name" value="Yippee"/>
</dbReference>
<reference evidence="15 16" key="1">
    <citation type="submission" date="2019-04" db="EMBL/GenBank/DDBJ databases">
        <title>An improved genome assembly and genetic linkage map for asparagus bean, Vigna unguiculata ssp. sesquipedialis.</title>
        <authorList>
            <person name="Xia Q."/>
            <person name="Zhang R."/>
            <person name="Dong Y."/>
        </authorList>
    </citation>
    <scope>NUCLEOTIDE SEQUENCE [LARGE SCALE GENOMIC DNA]</scope>
    <source>
        <tissue evidence="15">Leaf</tissue>
    </source>
</reference>
<comment type="similarity">
    <text evidence="2">Belongs to the yippee family.</text>
</comment>
<evidence type="ECO:0000313" key="15">
    <source>
        <dbReference type="EMBL" id="QCE07730.1"/>
    </source>
</evidence>
<keyword evidence="10" id="KW-0449">Lipoprotein</keyword>
<dbReference type="InterPro" id="IPR039058">
    <property type="entry name" value="Yippee_fam"/>
</dbReference>
<feature type="domain" description="Yippee" evidence="14">
    <location>
        <begin position="197"/>
        <end position="294"/>
    </location>
</feature>
<accession>A0A4D6N1P9</accession>
<organism evidence="15 16">
    <name type="scientific">Vigna unguiculata</name>
    <name type="common">Cowpea</name>
    <dbReference type="NCBI Taxonomy" id="3917"/>
    <lineage>
        <taxon>Eukaryota</taxon>
        <taxon>Viridiplantae</taxon>
        <taxon>Streptophyta</taxon>
        <taxon>Embryophyta</taxon>
        <taxon>Tracheophyta</taxon>
        <taxon>Spermatophyta</taxon>
        <taxon>Magnoliopsida</taxon>
        <taxon>eudicotyledons</taxon>
        <taxon>Gunneridae</taxon>
        <taxon>Pentapetalae</taxon>
        <taxon>rosids</taxon>
        <taxon>fabids</taxon>
        <taxon>Fabales</taxon>
        <taxon>Fabaceae</taxon>
        <taxon>Papilionoideae</taxon>
        <taxon>50 kb inversion clade</taxon>
        <taxon>NPAAA clade</taxon>
        <taxon>indigoferoid/millettioid clade</taxon>
        <taxon>Phaseoleae</taxon>
        <taxon>Vigna</taxon>
    </lineage>
</organism>
<evidence type="ECO:0000256" key="3">
    <source>
        <dbReference type="ARBA" id="ARBA00022622"/>
    </source>
</evidence>
<evidence type="ECO:0000259" key="14">
    <source>
        <dbReference type="PROSITE" id="PS51792"/>
    </source>
</evidence>
<evidence type="ECO:0000256" key="1">
    <source>
        <dbReference type="ARBA" id="ARBA00004609"/>
    </source>
</evidence>
<feature type="signal peptide" evidence="12">
    <location>
        <begin position="1"/>
        <end position="27"/>
    </location>
</feature>
<dbReference type="Pfam" id="PF03226">
    <property type="entry name" value="Yippee-Mis18"/>
    <property type="match status" value="1"/>
</dbReference>
<dbReference type="PROSITE" id="PS51485">
    <property type="entry name" value="PHYTOCYANIN"/>
    <property type="match status" value="1"/>
</dbReference>
<keyword evidence="5 12" id="KW-0732">Signal</keyword>
<evidence type="ECO:0000256" key="12">
    <source>
        <dbReference type="SAM" id="SignalP"/>
    </source>
</evidence>
<evidence type="ECO:0000256" key="10">
    <source>
        <dbReference type="ARBA" id="ARBA00023288"/>
    </source>
</evidence>
<dbReference type="AlphaFoldDB" id="A0A4D6N1P9"/>
<feature type="chain" id="PRO_5020040497" evidence="12">
    <location>
        <begin position="28"/>
        <end position="295"/>
    </location>
</feature>
<keyword evidence="4" id="KW-0479">Metal-binding</keyword>
<evidence type="ECO:0000256" key="9">
    <source>
        <dbReference type="ARBA" id="ARBA00023180"/>
    </source>
</evidence>
<protein>
    <submittedName>
        <fullName evidence="15">Cupredoxin</fullName>
    </submittedName>
</protein>
<dbReference type="Pfam" id="PF02298">
    <property type="entry name" value="Cu_bind_like"/>
    <property type="match status" value="1"/>
</dbReference>
<keyword evidence="3" id="KW-0336">GPI-anchor</keyword>
<dbReference type="GO" id="GO:0005886">
    <property type="term" value="C:plasma membrane"/>
    <property type="evidence" value="ECO:0007669"/>
    <property type="project" value="UniProtKB-SubCell"/>
</dbReference>
<evidence type="ECO:0000256" key="2">
    <source>
        <dbReference type="ARBA" id="ARBA00005613"/>
    </source>
</evidence>
<dbReference type="InterPro" id="IPR003245">
    <property type="entry name" value="Phytocyanin_dom"/>
</dbReference>
<evidence type="ECO:0000256" key="11">
    <source>
        <dbReference type="ARBA" id="ARBA00035011"/>
    </source>
</evidence>
<dbReference type="GO" id="GO:0098552">
    <property type="term" value="C:side of membrane"/>
    <property type="evidence" value="ECO:0007669"/>
    <property type="project" value="UniProtKB-KW"/>
</dbReference>
<evidence type="ECO:0000256" key="4">
    <source>
        <dbReference type="ARBA" id="ARBA00022723"/>
    </source>
</evidence>
<evidence type="ECO:0000256" key="7">
    <source>
        <dbReference type="ARBA" id="ARBA00023136"/>
    </source>
</evidence>
<dbReference type="Gene3D" id="2.60.40.420">
    <property type="entry name" value="Cupredoxins - blue copper proteins"/>
    <property type="match status" value="1"/>
</dbReference>
<dbReference type="InterPro" id="IPR008972">
    <property type="entry name" value="Cupredoxin"/>
</dbReference>
<proteinExistence type="inferred from homology"/>
<name>A0A4D6N1P9_VIGUN</name>